<dbReference type="AlphaFoldDB" id="A0A835R8S0"/>
<name>A0A835R8S0_VANPL</name>
<dbReference type="OrthoDB" id="10248617at2759"/>
<organism evidence="1 2">
    <name type="scientific">Vanilla planifolia</name>
    <name type="common">Vanilla</name>
    <dbReference type="NCBI Taxonomy" id="51239"/>
    <lineage>
        <taxon>Eukaryota</taxon>
        <taxon>Viridiplantae</taxon>
        <taxon>Streptophyta</taxon>
        <taxon>Embryophyta</taxon>
        <taxon>Tracheophyta</taxon>
        <taxon>Spermatophyta</taxon>
        <taxon>Magnoliopsida</taxon>
        <taxon>Liliopsida</taxon>
        <taxon>Asparagales</taxon>
        <taxon>Orchidaceae</taxon>
        <taxon>Vanilloideae</taxon>
        <taxon>Vanilleae</taxon>
        <taxon>Vanilla</taxon>
    </lineage>
</organism>
<protein>
    <submittedName>
        <fullName evidence="1">Uncharacterized protein</fullName>
    </submittedName>
</protein>
<sequence>MPLWEPTYPTCLKTEINKVVRIPVGDESKRMLWLSRSLQRSANFDSIRNNDVSWNSLELPRYQNIYSGTVRFVLHSSHLYLQKSLKVSTSLLSQVMSSRLARGTYNGGLLSTKLGPWHSGLQMPSDNIGWLLG</sequence>
<comment type="caution">
    <text evidence="1">The sequence shown here is derived from an EMBL/GenBank/DDBJ whole genome shotgun (WGS) entry which is preliminary data.</text>
</comment>
<dbReference type="Proteomes" id="UP000636800">
    <property type="component" value="Unassembled WGS sequence"/>
</dbReference>
<evidence type="ECO:0000313" key="1">
    <source>
        <dbReference type="EMBL" id="KAG0484304.1"/>
    </source>
</evidence>
<keyword evidence="2" id="KW-1185">Reference proteome</keyword>
<proteinExistence type="predicted"/>
<evidence type="ECO:0000313" key="2">
    <source>
        <dbReference type="Proteomes" id="UP000636800"/>
    </source>
</evidence>
<dbReference type="EMBL" id="JADCNL010000004">
    <property type="protein sequence ID" value="KAG0484304.1"/>
    <property type="molecule type" value="Genomic_DNA"/>
</dbReference>
<reference evidence="1 2" key="1">
    <citation type="journal article" date="2020" name="Nat. Food">
        <title>A phased Vanilla planifolia genome enables genetic improvement of flavour and production.</title>
        <authorList>
            <person name="Hasing T."/>
            <person name="Tang H."/>
            <person name="Brym M."/>
            <person name="Khazi F."/>
            <person name="Huang T."/>
            <person name="Chambers A.H."/>
        </authorList>
    </citation>
    <scope>NUCLEOTIDE SEQUENCE [LARGE SCALE GENOMIC DNA]</scope>
    <source>
        <tissue evidence="1">Leaf</tissue>
    </source>
</reference>
<gene>
    <name evidence="1" type="ORF">HPP92_008383</name>
</gene>
<accession>A0A835R8S0</accession>